<dbReference type="Pfam" id="PF00400">
    <property type="entry name" value="WD40"/>
    <property type="match status" value="1"/>
</dbReference>
<organism evidence="3 4">
    <name type="scientific">Coemansia asiatica</name>
    <dbReference type="NCBI Taxonomy" id="1052880"/>
    <lineage>
        <taxon>Eukaryota</taxon>
        <taxon>Fungi</taxon>
        <taxon>Fungi incertae sedis</taxon>
        <taxon>Zoopagomycota</taxon>
        <taxon>Kickxellomycotina</taxon>
        <taxon>Kickxellomycetes</taxon>
        <taxon>Kickxellales</taxon>
        <taxon>Kickxellaceae</taxon>
        <taxon>Coemansia</taxon>
    </lineage>
</organism>
<dbReference type="AlphaFoldDB" id="A0A9W7XL60"/>
<dbReference type="PANTHER" id="PTHR13211:SF0">
    <property type="entry name" value="TELOMERASE CAJAL BODY PROTEIN 1"/>
    <property type="match status" value="1"/>
</dbReference>
<gene>
    <name evidence="3" type="ORF">LPJ64_002696</name>
</gene>
<dbReference type="InterPro" id="IPR015943">
    <property type="entry name" value="WD40/YVTN_repeat-like_dom_sf"/>
</dbReference>
<dbReference type="SMART" id="SM00320">
    <property type="entry name" value="WD40"/>
    <property type="match status" value="4"/>
</dbReference>
<sequence length="387" mass="42655">MSRYIYTYSPDRTTALPQTQCVAQTSPHDIAPDNCFRSVHWSPDGQSLATSSEDNALRIYDYNQCANEPQKLEPRLAISHGETLTAYAWYPFMNSADPATCCIAENTRDQPIHLRDTNNGGVRARYTALSSHETILTAGSVAFSSDGANILAGYAGHLAQFDVHRPGLPVDLAPLSPSRRSKEGMKGIVSCIAPNTDGRTMACATFSGHMSVRLQKDIRNSEILWSFPEEYGGRRGIDHTKWSSDGGILWASTRGSERYLVAWDTRDMRGPLHAIARQSARPDRGSQQRMLFDFDQSGRYLVAGQSDGSVAVYDTWYLDCNKPAYFSAHGDMVAGVCAHPYYSLLATASGQRHFDQPGSESEEDGDSRAPDNSLKIWSVSASYTQVE</sequence>
<dbReference type="PROSITE" id="PS50082">
    <property type="entry name" value="WD_REPEATS_2"/>
    <property type="match status" value="1"/>
</dbReference>
<evidence type="ECO:0000256" key="1">
    <source>
        <dbReference type="PROSITE-ProRule" id="PRU00221"/>
    </source>
</evidence>
<keyword evidence="4" id="KW-1185">Reference proteome</keyword>
<dbReference type="InterPro" id="IPR001680">
    <property type="entry name" value="WD40_rpt"/>
</dbReference>
<feature type="repeat" description="WD" evidence="1">
    <location>
        <begin position="38"/>
        <end position="61"/>
    </location>
</feature>
<accession>A0A9W7XL60</accession>
<dbReference type="InterPro" id="IPR051150">
    <property type="entry name" value="SWT21/TCAB1_mRNA_Telomere"/>
</dbReference>
<keyword evidence="1" id="KW-0853">WD repeat</keyword>
<reference evidence="3" key="1">
    <citation type="submission" date="2022-07" db="EMBL/GenBank/DDBJ databases">
        <title>Phylogenomic reconstructions and comparative analyses of Kickxellomycotina fungi.</title>
        <authorList>
            <person name="Reynolds N.K."/>
            <person name="Stajich J.E."/>
            <person name="Barry K."/>
            <person name="Grigoriev I.V."/>
            <person name="Crous P."/>
            <person name="Smith M.E."/>
        </authorList>
    </citation>
    <scope>NUCLEOTIDE SEQUENCE</scope>
    <source>
        <strain evidence="3">NBRC 105413</strain>
    </source>
</reference>
<evidence type="ECO:0000313" key="3">
    <source>
        <dbReference type="EMBL" id="KAJ1645758.1"/>
    </source>
</evidence>
<comment type="caution">
    <text evidence="3">The sequence shown here is derived from an EMBL/GenBank/DDBJ whole genome shotgun (WGS) entry which is preliminary data.</text>
</comment>
<evidence type="ECO:0008006" key="5">
    <source>
        <dbReference type="Google" id="ProtNLM"/>
    </source>
</evidence>
<feature type="region of interest" description="Disordered" evidence="2">
    <location>
        <begin position="352"/>
        <end position="373"/>
    </location>
</feature>
<evidence type="ECO:0000256" key="2">
    <source>
        <dbReference type="SAM" id="MobiDB-lite"/>
    </source>
</evidence>
<name>A0A9W7XL60_9FUNG</name>
<protein>
    <recommendedName>
        <fullName evidence="5">WD40 repeat-like protein</fullName>
    </recommendedName>
</protein>
<dbReference type="PANTHER" id="PTHR13211">
    <property type="entry name" value="TELOMERASE CAJAL BODY PROTEIN 1"/>
    <property type="match status" value="1"/>
</dbReference>
<evidence type="ECO:0000313" key="4">
    <source>
        <dbReference type="Proteomes" id="UP001145021"/>
    </source>
</evidence>
<dbReference type="SUPFAM" id="SSF50978">
    <property type="entry name" value="WD40 repeat-like"/>
    <property type="match status" value="1"/>
</dbReference>
<dbReference type="Gene3D" id="2.130.10.10">
    <property type="entry name" value="YVTN repeat-like/Quinoprotein amine dehydrogenase"/>
    <property type="match status" value="2"/>
</dbReference>
<dbReference type="InterPro" id="IPR036322">
    <property type="entry name" value="WD40_repeat_dom_sf"/>
</dbReference>
<proteinExistence type="predicted"/>
<dbReference type="EMBL" id="JANBOH010000090">
    <property type="protein sequence ID" value="KAJ1645758.1"/>
    <property type="molecule type" value="Genomic_DNA"/>
</dbReference>
<dbReference type="Proteomes" id="UP001145021">
    <property type="component" value="Unassembled WGS sequence"/>
</dbReference>